<reference evidence="2" key="1">
    <citation type="journal article" date="2022" name="G3 (Bethesda)">
        <title>High quality genome of the basidiomycete yeast Dioszegia hungarica PDD-24b-2 isolated from cloud water.</title>
        <authorList>
            <person name="Jarrige D."/>
            <person name="Haridas S."/>
            <person name="Bleykasten-Grosshans C."/>
            <person name="Joly M."/>
            <person name="Nadalig T."/>
            <person name="Sancelme M."/>
            <person name="Vuilleumier S."/>
            <person name="Grigoriev I.V."/>
            <person name="Amato P."/>
            <person name="Bringel F."/>
        </authorList>
    </citation>
    <scope>NUCLEOTIDE SEQUENCE</scope>
    <source>
        <strain evidence="2">PDD-24b-2</strain>
    </source>
</reference>
<name>A0AA38HA38_9TREE</name>
<evidence type="ECO:0000313" key="2">
    <source>
        <dbReference type="EMBL" id="KAI9637178.1"/>
    </source>
</evidence>
<comment type="caution">
    <text evidence="2">The sequence shown here is derived from an EMBL/GenBank/DDBJ whole genome shotgun (WGS) entry which is preliminary data.</text>
</comment>
<dbReference type="SMART" id="SM00829">
    <property type="entry name" value="PKS_ER"/>
    <property type="match status" value="1"/>
</dbReference>
<dbReference type="Pfam" id="PF00107">
    <property type="entry name" value="ADH_zinc_N"/>
    <property type="match status" value="1"/>
</dbReference>
<dbReference type="Gene3D" id="3.90.180.10">
    <property type="entry name" value="Medium-chain alcohol dehydrogenases, catalytic domain"/>
    <property type="match status" value="1"/>
</dbReference>
<evidence type="ECO:0000313" key="3">
    <source>
        <dbReference type="Proteomes" id="UP001164286"/>
    </source>
</evidence>
<organism evidence="2 3">
    <name type="scientific">Dioszegia hungarica</name>
    <dbReference type="NCBI Taxonomy" id="4972"/>
    <lineage>
        <taxon>Eukaryota</taxon>
        <taxon>Fungi</taxon>
        <taxon>Dikarya</taxon>
        <taxon>Basidiomycota</taxon>
        <taxon>Agaricomycotina</taxon>
        <taxon>Tremellomycetes</taxon>
        <taxon>Tremellales</taxon>
        <taxon>Bulleribasidiaceae</taxon>
        <taxon>Dioszegia</taxon>
    </lineage>
</organism>
<dbReference type="RefSeq" id="XP_052946955.1">
    <property type="nucleotide sequence ID" value="XM_053089650.1"/>
</dbReference>
<evidence type="ECO:0000259" key="1">
    <source>
        <dbReference type="SMART" id="SM00829"/>
    </source>
</evidence>
<dbReference type="GO" id="GO:0016651">
    <property type="term" value="F:oxidoreductase activity, acting on NAD(P)H"/>
    <property type="evidence" value="ECO:0007669"/>
    <property type="project" value="InterPro"/>
</dbReference>
<proteinExistence type="predicted"/>
<dbReference type="InterPro" id="IPR020843">
    <property type="entry name" value="ER"/>
</dbReference>
<dbReference type="Gene3D" id="3.40.50.720">
    <property type="entry name" value="NAD(P)-binding Rossmann-like Domain"/>
    <property type="match status" value="1"/>
</dbReference>
<dbReference type="Proteomes" id="UP001164286">
    <property type="component" value="Unassembled WGS sequence"/>
</dbReference>
<dbReference type="PANTHER" id="PTHR45348:SF7">
    <property type="entry name" value="ZINC BINDING OXIDOREDUCTASE, PUTATIVE-RELATED"/>
    <property type="match status" value="1"/>
</dbReference>
<dbReference type="Pfam" id="PF08240">
    <property type="entry name" value="ADH_N"/>
    <property type="match status" value="1"/>
</dbReference>
<dbReference type="InterPro" id="IPR013149">
    <property type="entry name" value="ADH-like_C"/>
</dbReference>
<feature type="domain" description="Enoyl reductase (ER)" evidence="1">
    <location>
        <begin position="2"/>
        <end position="342"/>
    </location>
</feature>
<sequence>MRALVMEQFNQGKIHPDRPVPKPKSDEVLVKVSHVALNPCDWKHLDSMGNPNATLGCDFSGTVESVGDDCLTLKAGDKVCGMIHGGKLPERGSFAEYLVTKGECAMKIPSGMSDADAATFGVGYFTAAMAVFHAQGYKYPPAEQKDGWFLVSGGSTSVGLFVLSLLRQLGVKAIATASPRSFELVKSYGADHVVDYHNRDAALEEIKKVTGGGVVGGLECVGGDDNYFVAINSFVKEGGLLTTITEIPDGAGEIREEVKIGQFGIFTVCGYSFEMLPGLPWLPAIPEDKAWYIDFIKRSQGDSGFLSSTKPNPVELRPGDLDGIAEGMDLIRQDKVSGKKLVYQIA</sequence>
<dbReference type="SUPFAM" id="SSF51735">
    <property type="entry name" value="NAD(P)-binding Rossmann-fold domains"/>
    <property type="match status" value="1"/>
</dbReference>
<dbReference type="InterPro" id="IPR047122">
    <property type="entry name" value="Trans-enoyl_RdTase-like"/>
</dbReference>
<dbReference type="InterPro" id="IPR013154">
    <property type="entry name" value="ADH-like_N"/>
</dbReference>
<accession>A0AA38HA38</accession>
<gene>
    <name evidence="2" type="ORF">MKK02DRAFT_37429</name>
</gene>
<dbReference type="InterPro" id="IPR036291">
    <property type="entry name" value="NAD(P)-bd_dom_sf"/>
</dbReference>
<keyword evidence="3" id="KW-1185">Reference proteome</keyword>
<dbReference type="InterPro" id="IPR011032">
    <property type="entry name" value="GroES-like_sf"/>
</dbReference>
<dbReference type="PANTHER" id="PTHR45348">
    <property type="entry name" value="HYPOTHETICAL OXIDOREDUCTASE (EUROFUNG)"/>
    <property type="match status" value="1"/>
</dbReference>
<protein>
    <submittedName>
        <fullName evidence="2">Chaperonin 10-like protein</fullName>
    </submittedName>
</protein>
<dbReference type="CDD" id="cd08249">
    <property type="entry name" value="enoyl_reductase_like"/>
    <property type="match status" value="1"/>
</dbReference>
<dbReference type="SUPFAM" id="SSF50129">
    <property type="entry name" value="GroES-like"/>
    <property type="match status" value="1"/>
</dbReference>
<dbReference type="EMBL" id="JAKWFO010000005">
    <property type="protein sequence ID" value="KAI9637178.1"/>
    <property type="molecule type" value="Genomic_DNA"/>
</dbReference>
<dbReference type="AlphaFoldDB" id="A0AA38HA38"/>
<dbReference type="GeneID" id="77728855"/>